<dbReference type="Proteomes" id="UP000758168">
    <property type="component" value="Unassembled WGS sequence"/>
</dbReference>
<keyword evidence="2" id="KW-1185">Reference proteome</keyword>
<protein>
    <recommendedName>
        <fullName evidence="3">DUF3253 domain-containing protein</fullName>
    </recommendedName>
</protein>
<sequence length="169" mass="18282">MSEPERTPDGRYLVVGGRRWRASDPGIPDPLRTELVAELMAARRAVKDAAGEEVATAAARRRVQDAKVALGERGEAWWEPGTEEGRRERLASAVRSLLRHRKPESTICPSDAARVTGGEGWRELMDAARDVAAALAADGVVEVRQHGERVDPATATGALRLARGPDWSG</sequence>
<dbReference type="Gene3D" id="1.10.10.10">
    <property type="entry name" value="Winged helix-like DNA-binding domain superfamily/Winged helix DNA-binding domain"/>
    <property type="match status" value="1"/>
</dbReference>
<proteinExistence type="predicted"/>
<comment type="caution">
    <text evidence="1">The sequence shown here is derived from an EMBL/GenBank/DDBJ whole genome shotgun (WGS) entry which is preliminary data.</text>
</comment>
<name>A0ABS4Z3Z4_9ACTN</name>
<dbReference type="InterPro" id="IPR021660">
    <property type="entry name" value="DUF3253"/>
</dbReference>
<evidence type="ECO:0000313" key="2">
    <source>
        <dbReference type="Proteomes" id="UP000758168"/>
    </source>
</evidence>
<evidence type="ECO:0000313" key="1">
    <source>
        <dbReference type="EMBL" id="MBP2415460.1"/>
    </source>
</evidence>
<dbReference type="EMBL" id="JAGIOB010000001">
    <property type="protein sequence ID" value="MBP2415460.1"/>
    <property type="molecule type" value="Genomic_DNA"/>
</dbReference>
<dbReference type="InterPro" id="IPR036388">
    <property type="entry name" value="WH-like_DNA-bd_sf"/>
</dbReference>
<dbReference type="RefSeq" id="WP_307803723.1">
    <property type="nucleotide sequence ID" value="NZ_JAGIOB010000001.1"/>
</dbReference>
<dbReference type="SUPFAM" id="SSF46785">
    <property type="entry name" value="Winged helix' DNA-binding domain"/>
    <property type="match status" value="1"/>
</dbReference>
<evidence type="ECO:0008006" key="3">
    <source>
        <dbReference type="Google" id="ProtNLM"/>
    </source>
</evidence>
<dbReference type="Pfam" id="PF11625">
    <property type="entry name" value="DUF3253"/>
    <property type="match status" value="1"/>
</dbReference>
<dbReference type="InterPro" id="IPR036390">
    <property type="entry name" value="WH_DNA-bd_sf"/>
</dbReference>
<accession>A0ABS4Z3Z4</accession>
<gene>
    <name evidence="1" type="ORF">JOF54_000382</name>
</gene>
<reference evidence="1 2" key="1">
    <citation type="submission" date="2021-03" db="EMBL/GenBank/DDBJ databases">
        <title>Sequencing the genomes of 1000 actinobacteria strains.</title>
        <authorList>
            <person name="Klenk H.-P."/>
        </authorList>
    </citation>
    <scope>NUCLEOTIDE SEQUENCE [LARGE SCALE GENOMIC DNA]</scope>
    <source>
        <strain evidence="1 2">DSM 12936</strain>
    </source>
</reference>
<organism evidence="1 2">
    <name type="scientific">Microlunatus capsulatus</name>
    <dbReference type="NCBI Taxonomy" id="99117"/>
    <lineage>
        <taxon>Bacteria</taxon>
        <taxon>Bacillati</taxon>
        <taxon>Actinomycetota</taxon>
        <taxon>Actinomycetes</taxon>
        <taxon>Propionibacteriales</taxon>
        <taxon>Propionibacteriaceae</taxon>
        <taxon>Microlunatus</taxon>
    </lineage>
</organism>